<dbReference type="WBParaSite" id="nRc.2.0.1.t14525-RA">
    <property type="protein sequence ID" value="nRc.2.0.1.t14525-RA"/>
    <property type="gene ID" value="nRc.2.0.1.g14525"/>
</dbReference>
<keyword evidence="2" id="KW-1185">Reference proteome</keyword>
<evidence type="ECO:0000256" key="1">
    <source>
        <dbReference type="SAM" id="MobiDB-lite"/>
    </source>
</evidence>
<accession>A0A915IL30</accession>
<reference evidence="3" key="1">
    <citation type="submission" date="2022-11" db="UniProtKB">
        <authorList>
            <consortium name="WormBaseParasite"/>
        </authorList>
    </citation>
    <scope>IDENTIFICATION</scope>
</reference>
<dbReference type="AlphaFoldDB" id="A0A915IL30"/>
<dbReference type="Proteomes" id="UP000887565">
    <property type="component" value="Unplaced"/>
</dbReference>
<sequence>MVSIASLFATIGSDGERSDCDSPIRNFKNYSPKNEAENLSFRRIISTNNQTNNQVSSSPSAANGKNFLKFSVDRAAAPSRKRRVVGDPAAPASNGAIPKKSRPLNLTLNNVKTSTDCIVDQDVGSPDEPPAPTPTSKNGVPLVWPAWVYCTRYSDRPSSDFNEIYRLILNLLYFPPKNCVQRKVKIQHKKIEIRINSIRNVQNSKFKDENSKFRTQISIEEINGNSQNKRKKEEIWARKIKLLGGFFAKWEDAQERKRNATEEINGDVSLEKKLMEMLVLSQNKRKKEEIWARKIKLLGGFFAKWEDAQIL</sequence>
<evidence type="ECO:0000313" key="3">
    <source>
        <dbReference type="WBParaSite" id="nRc.2.0.1.t14525-RA"/>
    </source>
</evidence>
<name>A0A915IL30_ROMCU</name>
<feature type="region of interest" description="Disordered" evidence="1">
    <location>
        <begin position="79"/>
        <end position="101"/>
    </location>
</feature>
<organism evidence="2 3">
    <name type="scientific">Romanomermis culicivorax</name>
    <name type="common">Nematode worm</name>
    <dbReference type="NCBI Taxonomy" id="13658"/>
    <lineage>
        <taxon>Eukaryota</taxon>
        <taxon>Metazoa</taxon>
        <taxon>Ecdysozoa</taxon>
        <taxon>Nematoda</taxon>
        <taxon>Enoplea</taxon>
        <taxon>Dorylaimia</taxon>
        <taxon>Mermithida</taxon>
        <taxon>Mermithoidea</taxon>
        <taxon>Mermithidae</taxon>
        <taxon>Romanomermis</taxon>
    </lineage>
</organism>
<evidence type="ECO:0000313" key="2">
    <source>
        <dbReference type="Proteomes" id="UP000887565"/>
    </source>
</evidence>
<protein>
    <submittedName>
        <fullName evidence="3">Uncharacterized protein</fullName>
    </submittedName>
</protein>
<proteinExistence type="predicted"/>